<evidence type="ECO:0000313" key="3">
    <source>
        <dbReference type="Proteomes" id="UP001438707"/>
    </source>
</evidence>
<reference evidence="2 3" key="1">
    <citation type="journal article" date="2024" name="Nat. Commun.">
        <title>Phylogenomics reveals the evolutionary origins of lichenization in chlorophyte algae.</title>
        <authorList>
            <person name="Puginier C."/>
            <person name="Libourel C."/>
            <person name="Otte J."/>
            <person name="Skaloud P."/>
            <person name="Haon M."/>
            <person name="Grisel S."/>
            <person name="Petersen M."/>
            <person name="Berrin J.G."/>
            <person name="Delaux P.M."/>
            <person name="Dal Grande F."/>
            <person name="Keller J."/>
        </authorList>
    </citation>
    <scope>NUCLEOTIDE SEQUENCE [LARGE SCALE GENOMIC DNA]</scope>
    <source>
        <strain evidence="2 3">SAG 2145</strain>
    </source>
</reference>
<comment type="caution">
    <text evidence="2">The sequence shown here is derived from an EMBL/GenBank/DDBJ whole genome shotgun (WGS) entry which is preliminary data.</text>
</comment>
<protein>
    <submittedName>
        <fullName evidence="2">Uncharacterized protein</fullName>
    </submittedName>
</protein>
<dbReference type="EMBL" id="JALJOS010000033">
    <property type="protein sequence ID" value="KAK9822269.1"/>
    <property type="molecule type" value="Genomic_DNA"/>
</dbReference>
<dbReference type="AlphaFoldDB" id="A0AAW1QLE7"/>
<evidence type="ECO:0000256" key="1">
    <source>
        <dbReference type="SAM" id="Phobius"/>
    </source>
</evidence>
<keyword evidence="1" id="KW-0812">Transmembrane</keyword>
<evidence type="ECO:0000313" key="2">
    <source>
        <dbReference type="EMBL" id="KAK9822269.1"/>
    </source>
</evidence>
<proteinExistence type="predicted"/>
<feature type="transmembrane region" description="Helical" evidence="1">
    <location>
        <begin position="60"/>
        <end position="82"/>
    </location>
</feature>
<name>A0AAW1QLE7_9CHLO</name>
<keyword evidence="1" id="KW-0472">Membrane</keyword>
<dbReference type="Proteomes" id="UP001438707">
    <property type="component" value="Unassembled WGS sequence"/>
</dbReference>
<keyword evidence="1" id="KW-1133">Transmembrane helix</keyword>
<gene>
    <name evidence="2" type="ORF">WJX74_001307</name>
</gene>
<accession>A0AAW1QLE7</accession>
<organism evidence="2 3">
    <name type="scientific">Apatococcus lobatus</name>
    <dbReference type="NCBI Taxonomy" id="904363"/>
    <lineage>
        <taxon>Eukaryota</taxon>
        <taxon>Viridiplantae</taxon>
        <taxon>Chlorophyta</taxon>
        <taxon>core chlorophytes</taxon>
        <taxon>Trebouxiophyceae</taxon>
        <taxon>Chlorellales</taxon>
        <taxon>Chlorellaceae</taxon>
        <taxon>Apatococcus</taxon>
    </lineage>
</organism>
<keyword evidence="3" id="KW-1185">Reference proteome</keyword>
<sequence>MACTLHRSSTSIRAVPVCYTGFCRQPLVSRPCFKTQRSAMRCRRQATRADLSIDWSSQEALVGVAGAVLGVGLGIGVPIFYISRDSADEEKLSELRELNRKTYKETGEYLTEDQIREFRKPRWTDRREFQDDD</sequence>